<dbReference type="GO" id="GO:0003677">
    <property type="term" value="F:DNA binding"/>
    <property type="evidence" value="ECO:0007669"/>
    <property type="project" value="UniProtKB-KW"/>
</dbReference>
<dbReference type="CDD" id="cd06257">
    <property type="entry name" value="DnaJ"/>
    <property type="match status" value="1"/>
</dbReference>
<dbReference type="InterPro" id="IPR036869">
    <property type="entry name" value="J_dom_sf"/>
</dbReference>
<evidence type="ECO:0000256" key="4">
    <source>
        <dbReference type="SAM" id="MobiDB-lite"/>
    </source>
</evidence>
<keyword evidence="7" id="KW-1185">Reference proteome</keyword>
<evidence type="ECO:0000256" key="3">
    <source>
        <dbReference type="ARBA" id="ARBA00023186"/>
    </source>
</evidence>
<name>A0A5M8FRY9_9GAMM</name>
<evidence type="ECO:0000256" key="1">
    <source>
        <dbReference type="ARBA" id="ARBA00022490"/>
    </source>
</evidence>
<evidence type="ECO:0000256" key="2">
    <source>
        <dbReference type="ARBA" id="ARBA00023125"/>
    </source>
</evidence>
<dbReference type="AlphaFoldDB" id="A0A5M8FRY9"/>
<dbReference type="Pfam" id="PF00226">
    <property type="entry name" value="DnaJ"/>
    <property type="match status" value="1"/>
</dbReference>
<evidence type="ECO:0000313" key="6">
    <source>
        <dbReference type="EMBL" id="KAA6186601.1"/>
    </source>
</evidence>
<dbReference type="CDD" id="cd10747">
    <property type="entry name" value="DnaJ_C"/>
    <property type="match status" value="1"/>
</dbReference>
<dbReference type="SMART" id="SM00271">
    <property type="entry name" value="DnaJ"/>
    <property type="match status" value="1"/>
</dbReference>
<protein>
    <submittedName>
        <fullName evidence="6">DnaJ domain-containing protein</fullName>
    </submittedName>
</protein>
<dbReference type="FunFam" id="2.60.260.20:FF:000008">
    <property type="entry name" value="Curved DNA-binding protein"/>
    <property type="match status" value="1"/>
</dbReference>
<comment type="caution">
    <text evidence="6">The sequence shown here is derived from an EMBL/GenBank/DDBJ whole genome shotgun (WGS) entry which is preliminary data.</text>
</comment>
<dbReference type="Pfam" id="PF01556">
    <property type="entry name" value="DnaJ_C"/>
    <property type="match status" value="1"/>
</dbReference>
<evidence type="ECO:0000313" key="7">
    <source>
        <dbReference type="Proteomes" id="UP000322981"/>
    </source>
</evidence>
<dbReference type="PANTHER" id="PTHR43096:SF52">
    <property type="entry name" value="DNAJ HOMOLOG 1, MITOCHONDRIAL-RELATED"/>
    <property type="match status" value="1"/>
</dbReference>
<feature type="region of interest" description="Disordered" evidence="4">
    <location>
        <begin position="66"/>
        <end position="91"/>
    </location>
</feature>
<dbReference type="SUPFAM" id="SSF46565">
    <property type="entry name" value="Chaperone J-domain"/>
    <property type="match status" value="1"/>
</dbReference>
<dbReference type="PROSITE" id="PS00636">
    <property type="entry name" value="DNAJ_1"/>
    <property type="match status" value="1"/>
</dbReference>
<dbReference type="Gene3D" id="1.10.287.110">
    <property type="entry name" value="DnaJ domain"/>
    <property type="match status" value="1"/>
</dbReference>
<keyword evidence="3" id="KW-0143">Chaperone</keyword>
<organism evidence="6 7">
    <name type="scientific">Thiohalocapsa marina</name>
    <dbReference type="NCBI Taxonomy" id="424902"/>
    <lineage>
        <taxon>Bacteria</taxon>
        <taxon>Pseudomonadati</taxon>
        <taxon>Pseudomonadota</taxon>
        <taxon>Gammaproteobacteria</taxon>
        <taxon>Chromatiales</taxon>
        <taxon>Chromatiaceae</taxon>
        <taxon>Thiohalocapsa</taxon>
    </lineage>
</organism>
<dbReference type="GO" id="GO:0051082">
    <property type="term" value="F:unfolded protein binding"/>
    <property type="evidence" value="ECO:0007669"/>
    <property type="project" value="InterPro"/>
</dbReference>
<dbReference type="FunFam" id="2.60.260.20:FF:000013">
    <property type="entry name" value="DnaJ subfamily B member 11"/>
    <property type="match status" value="1"/>
</dbReference>
<dbReference type="InterPro" id="IPR001623">
    <property type="entry name" value="DnaJ_domain"/>
</dbReference>
<sequence>MEYKDYYKILGVARDASADEIKRAYRKLARKYHPDVSKEPDAETRFKEVNEANEVLKDPDKRAQYDALGSGWHAGDEFRPPPGSGGGRREYEFSPEEAARFSDFFASIFGGAGRGAGFGDVPPGARDRGFARRGADQTARLRISLEDAYHGSSRQLSLEMPEFDKDGRLQTRTRTLNVRIPAGVTEGQQIRLAGQGGPGMGGDNGDLYLEIELMPHPIYRSEGRNIHLRLPITPWEAALGATVPVPTLGGTVSLKIPPNSQSNQRLRLRGRGLPGKTPGDAFIELEIVNPPADADAARSAFEELSKHFAGFNPRARLGV</sequence>
<evidence type="ECO:0000259" key="5">
    <source>
        <dbReference type="PROSITE" id="PS50076"/>
    </source>
</evidence>
<dbReference type="SUPFAM" id="SSF49493">
    <property type="entry name" value="HSP40/DnaJ peptide-binding domain"/>
    <property type="match status" value="2"/>
</dbReference>
<dbReference type="GO" id="GO:0005737">
    <property type="term" value="C:cytoplasm"/>
    <property type="evidence" value="ECO:0007669"/>
    <property type="project" value="TreeGrafter"/>
</dbReference>
<dbReference type="GO" id="GO:0042026">
    <property type="term" value="P:protein refolding"/>
    <property type="evidence" value="ECO:0007669"/>
    <property type="project" value="TreeGrafter"/>
</dbReference>
<dbReference type="PROSITE" id="PS50076">
    <property type="entry name" value="DNAJ_2"/>
    <property type="match status" value="1"/>
</dbReference>
<dbReference type="PRINTS" id="PR00625">
    <property type="entry name" value="JDOMAIN"/>
</dbReference>
<dbReference type="Gene3D" id="2.60.260.20">
    <property type="entry name" value="Urease metallochaperone UreE, N-terminal domain"/>
    <property type="match status" value="2"/>
</dbReference>
<proteinExistence type="predicted"/>
<keyword evidence="2" id="KW-0238">DNA-binding</keyword>
<accession>A0A5M8FRY9</accession>
<reference evidence="6 7" key="1">
    <citation type="submission" date="2019-09" db="EMBL/GenBank/DDBJ databases">
        <title>Whole-genome sequence of the purple sulfur bacterium Thiohalocapsa marina DSM 19078.</title>
        <authorList>
            <person name="Kyndt J.A."/>
            <person name="Meyer T.E."/>
        </authorList>
    </citation>
    <scope>NUCLEOTIDE SEQUENCE [LARGE SCALE GENOMIC DNA]</scope>
    <source>
        <strain evidence="6 7">DSM 19078</strain>
    </source>
</reference>
<gene>
    <name evidence="6" type="ORF">F2Q65_04275</name>
</gene>
<dbReference type="EMBL" id="VWXX01000004">
    <property type="protein sequence ID" value="KAA6186601.1"/>
    <property type="molecule type" value="Genomic_DNA"/>
</dbReference>
<dbReference type="OrthoDB" id="9779889at2"/>
<dbReference type="PANTHER" id="PTHR43096">
    <property type="entry name" value="DNAJ HOMOLOG 1, MITOCHONDRIAL-RELATED"/>
    <property type="match status" value="1"/>
</dbReference>
<dbReference type="InterPro" id="IPR002939">
    <property type="entry name" value="DnaJ_C"/>
</dbReference>
<feature type="domain" description="J" evidence="5">
    <location>
        <begin position="5"/>
        <end position="69"/>
    </location>
</feature>
<dbReference type="InterPro" id="IPR008971">
    <property type="entry name" value="HSP40/DnaJ_pept-bd"/>
</dbReference>
<dbReference type="InterPro" id="IPR018253">
    <property type="entry name" value="DnaJ_domain_CS"/>
</dbReference>
<dbReference type="RefSeq" id="WP_150090784.1">
    <property type="nucleotide sequence ID" value="NZ_JBFUOH010000052.1"/>
</dbReference>
<keyword evidence="1" id="KW-0963">Cytoplasm</keyword>
<dbReference type="Proteomes" id="UP000322981">
    <property type="component" value="Unassembled WGS sequence"/>
</dbReference>